<dbReference type="Proteomes" id="UP000032266">
    <property type="component" value="Chromosome"/>
</dbReference>
<evidence type="ECO:0000259" key="2">
    <source>
        <dbReference type="Pfam" id="PF12146"/>
    </source>
</evidence>
<keyword evidence="3" id="KW-0378">Hydrolase</keyword>
<reference evidence="3 4" key="1">
    <citation type="submission" date="2014-01" db="EMBL/GenBank/DDBJ databases">
        <title>Full genme sequencing of cellulolytic bacterium Gynuella sunshinyii YC6258T gen. nov., sp. nov.</title>
        <authorList>
            <person name="Khan H."/>
            <person name="Chung E.J."/>
            <person name="Chung Y.R."/>
        </authorList>
    </citation>
    <scope>NUCLEOTIDE SEQUENCE [LARGE SCALE GENOMIC DNA]</scope>
    <source>
        <strain evidence="3 4">YC6258</strain>
    </source>
</reference>
<sequence length="361" mass="40913">MNPEAGKEPGYSIIFIIKGELILKLLSIALIAVMSSLLSIRGAAISDDNYQEDWANKVNPFFLKHIQTNYFYSKHSDLYIFYGLIQNTTANSNHRVVVIVPGRKEPFYKYSELAYDLYQYGYSIALIDHRGQGGSERILNDPEKGYVEDFDYYVDDLEQFVDSIVGELSMDKTYLLAQSMGASIGAMLMEKRPDIFNKAVLSSPMMMPNTGKYPAPIAVSLMAVLKLVGKAEEYAPGESGYAVSEFADNTLTSSKERFDMKNDVFESYPEFQLGGVTVNWLYSVMSKSYGFISKYKKVTTPILMLYSNNDKVVMPKYEEKFCDKAKACEPVLFSQSKHEIFMEVDEIRDNALNETLKFLAE</sequence>
<keyword evidence="1" id="KW-1133">Transmembrane helix</keyword>
<dbReference type="EMBL" id="CP007142">
    <property type="protein sequence ID" value="AJQ95218.1"/>
    <property type="molecule type" value="Genomic_DNA"/>
</dbReference>
<keyword evidence="1" id="KW-0472">Membrane</keyword>
<organism evidence="3 4">
    <name type="scientific">Gynuella sunshinyii YC6258</name>
    <dbReference type="NCBI Taxonomy" id="1445510"/>
    <lineage>
        <taxon>Bacteria</taxon>
        <taxon>Pseudomonadati</taxon>
        <taxon>Pseudomonadota</taxon>
        <taxon>Gammaproteobacteria</taxon>
        <taxon>Oceanospirillales</taxon>
        <taxon>Saccharospirillaceae</taxon>
        <taxon>Gynuella</taxon>
    </lineage>
</organism>
<dbReference type="InterPro" id="IPR029058">
    <property type="entry name" value="AB_hydrolase_fold"/>
</dbReference>
<dbReference type="HOGENOM" id="CLU_026209_10_1_6"/>
<evidence type="ECO:0000313" key="4">
    <source>
        <dbReference type="Proteomes" id="UP000032266"/>
    </source>
</evidence>
<name>A0A0C5VPA6_9GAMM</name>
<dbReference type="GO" id="GO:0004622">
    <property type="term" value="F:phosphatidylcholine lysophospholipase activity"/>
    <property type="evidence" value="ECO:0007669"/>
    <property type="project" value="UniProtKB-EC"/>
</dbReference>
<dbReference type="KEGG" id="gsn:YC6258_03182"/>
<dbReference type="InterPro" id="IPR051044">
    <property type="entry name" value="MAG_DAG_Lipase"/>
</dbReference>
<evidence type="ECO:0000313" key="3">
    <source>
        <dbReference type="EMBL" id="AJQ95218.1"/>
    </source>
</evidence>
<dbReference type="SUPFAM" id="SSF53474">
    <property type="entry name" value="alpha/beta-Hydrolases"/>
    <property type="match status" value="1"/>
</dbReference>
<feature type="transmembrane region" description="Helical" evidence="1">
    <location>
        <begin position="21"/>
        <end position="40"/>
    </location>
</feature>
<protein>
    <submittedName>
        <fullName evidence="3">Lysophospholipase</fullName>
        <ecNumber evidence="3">3.1.1.5</ecNumber>
    </submittedName>
</protein>
<dbReference type="STRING" id="1445510.YC6258_03182"/>
<dbReference type="InterPro" id="IPR022742">
    <property type="entry name" value="Hydrolase_4"/>
</dbReference>
<dbReference type="PANTHER" id="PTHR11614">
    <property type="entry name" value="PHOSPHOLIPASE-RELATED"/>
    <property type="match status" value="1"/>
</dbReference>
<dbReference type="EC" id="3.1.1.5" evidence="3"/>
<feature type="domain" description="Serine aminopeptidase S33" evidence="2">
    <location>
        <begin position="93"/>
        <end position="345"/>
    </location>
</feature>
<keyword evidence="4" id="KW-1185">Reference proteome</keyword>
<keyword evidence="1" id="KW-0812">Transmembrane</keyword>
<proteinExistence type="predicted"/>
<dbReference type="Gene3D" id="3.40.50.1820">
    <property type="entry name" value="alpha/beta hydrolase"/>
    <property type="match status" value="1"/>
</dbReference>
<dbReference type="AlphaFoldDB" id="A0A0C5VPA6"/>
<evidence type="ECO:0000256" key="1">
    <source>
        <dbReference type="SAM" id="Phobius"/>
    </source>
</evidence>
<accession>A0A0C5VPA6</accession>
<dbReference type="Pfam" id="PF12146">
    <property type="entry name" value="Hydrolase_4"/>
    <property type="match status" value="1"/>
</dbReference>
<dbReference type="OrthoDB" id="9788260at2"/>
<gene>
    <name evidence="3" type="ORF">YC6258_03182</name>
</gene>